<evidence type="ECO:0000313" key="1">
    <source>
        <dbReference type="EMBL" id="KAF3563660.1"/>
    </source>
</evidence>
<comment type="caution">
    <text evidence="1">The sequence shown here is derived from an EMBL/GenBank/DDBJ whole genome shotgun (WGS) entry which is preliminary data.</text>
</comment>
<protein>
    <submittedName>
        <fullName evidence="1">Uncharacterized protein</fullName>
    </submittedName>
</protein>
<name>A0ABQ7CWU8_BRACR</name>
<proteinExistence type="predicted"/>
<organism evidence="1 2">
    <name type="scientific">Brassica cretica</name>
    <name type="common">Mustard</name>
    <dbReference type="NCBI Taxonomy" id="69181"/>
    <lineage>
        <taxon>Eukaryota</taxon>
        <taxon>Viridiplantae</taxon>
        <taxon>Streptophyta</taxon>
        <taxon>Embryophyta</taxon>
        <taxon>Tracheophyta</taxon>
        <taxon>Spermatophyta</taxon>
        <taxon>Magnoliopsida</taxon>
        <taxon>eudicotyledons</taxon>
        <taxon>Gunneridae</taxon>
        <taxon>Pentapetalae</taxon>
        <taxon>rosids</taxon>
        <taxon>malvids</taxon>
        <taxon>Brassicales</taxon>
        <taxon>Brassicaceae</taxon>
        <taxon>Brassiceae</taxon>
        <taxon>Brassica</taxon>
    </lineage>
</organism>
<sequence length="65" mass="7408">MVDLREKAKQTANETPACTSKIMAVWLDRVIADPDGSDKMVIEGRTWLSREDSRSRMDGWLGRLI</sequence>
<dbReference type="EMBL" id="QGKV02000759">
    <property type="protein sequence ID" value="KAF3563660.1"/>
    <property type="molecule type" value="Genomic_DNA"/>
</dbReference>
<accession>A0ABQ7CWU8</accession>
<gene>
    <name evidence="1" type="ORF">DY000_02014726</name>
</gene>
<keyword evidence="2" id="KW-1185">Reference proteome</keyword>
<evidence type="ECO:0000313" key="2">
    <source>
        <dbReference type="Proteomes" id="UP000266723"/>
    </source>
</evidence>
<dbReference type="Proteomes" id="UP000266723">
    <property type="component" value="Unassembled WGS sequence"/>
</dbReference>
<reference evidence="1 2" key="1">
    <citation type="journal article" date="2020" name="BMC Genomics">
        <title>Intraspecific diversification of the crop wild relative Brassica cretica Lam. using demographic model selection.</title>
        <authorList>
            <person name="Kioukis A."/>
            <person name="Michalopoulou V.A."/>
            <person name="Briers L."/>
            <person name="Pirintsos S."/>
            <person name="Studholme D.J."/>
            <person name="Pavlidis P."/>
            <person name="Sarris P.F."/>
        </authorList>
    </citation>
    <scope>NUCLEOTIDE SEQUENCE [LARGE SCALE GENOMIC DNA]</scope>
    <source>
        <strain evidence="2">cv. PFS-1207/04</strain>
    </source>
</reference>